<keyword evidence="2" id="KW-1185">Reference proteome</keyword>
<organism evidence="1 2">
    <name type="scientific">Metabacillus hrfriensis</name>
    <dbReference type="NCBI Taxonomy" id="3048891"/>
    <lineage>
        <taxon>Bacteria</taxon>
        <taxon>Bacillati</taxon>
        <taxon>Bacillota</taxon>
        <taxon>Bacilli</taxon>
        <taxon>Bacillales</taxon>
        <taxon>Bacillaceae</taxon>
        <taxon>Metabacillus</taxon>
    </lineage>
</organism>
<reference evidence="2" key="1">
    <citation type="journal article" date="2025" name="Aquaculture">
        <title>Assessment of the bioflocculant production and safety properties of Metabacillus hrfriensis sp. nov. based on phenotypic and whole-genome sequencing analysis.</title>
        <authorList>
            <person name="Zhang R."/>
            <person name="Zhao Z."/>
            <person name="Luo L."/>
            <person name="Wang S."/>
            <person name="Guo K."/>
            <person name="Xu W."/>
        </authorList>
    </citation>
    <scope>NUCLEOTIDE SEQUENCE [LARGE SCALE GENOMIC DNA]</scope>
    <source>
        <strain evidence="2">CT-WN-B3</strain>
    </source>
</reference>
<accession>A0ACD4RF58</accession>
<protein>
    <submittedName>
        <fullName evidence="1">DUF421 domain-containing protein</fullName>
    </submittedName>
</protein>
<name>A0ACD4RF58_9BACI</name>
<dbReference type="Proteomes" id="UP001226091">
    <property type="component" value="Chromosome"/>
</dbReference>
<proteinExistence type="predicted"/>
<gene>
    <name evidence="1" type="ORF">QLQ22_06290</name>
</gene>
<sequence length="225" mass="25586">MEFLHTGVDLIVGFFGLFFLTRILGKTQITQITTFDFISALVLGELVGNAVFDADTGILKILFAISVWGSLIYLLEIITQKWKNTRAFLEGRPTIIIHQGRIIRESLKASKLDLNQLQHLVRARGAFSLSEVAFAVLETDGTVNILKKPEFEMPTRNDFSIPQEKAILPFSMILDGEVLLDNVQEAGFSEEWLQEELKKQNIKTYKEVLYAEWLEGEGLYLQKMN</sequence>
<evidence type="ECO:0000313" key="1">
    <source>
        <dbReference type="EMBL" id="WHZ58944.1"/>
    </source>
</evidence>
<evidence type="ECO:0000313" key="2">
    <source>
        <dbReference type="Proteomes" id="UP001226091"/>
    </source>
</evidence>
<dbReference type="EMBL" id="CP126116">
    <property type="protein sequence ID" value="WHZ58944.1"/>
    <property type="molecule type" value="Genomic_DNA"/>
</dbReference>